<evidence type="ECO:0000256" key="1">
    <source>
        <dbReference type="ARBA" id="ARBA00008322"/>
    </source>
</evidence>
<dbReference type="GeneID" id="41901764"/>
<dbReference type="GO" id="GO:0039502">
    <property type="term" value="P:symbiont-mediated suppression of host type I interferon-mediated signaling pathway"/>
    <property type="evidence" value="ECO:0007669"/>
    <property type="project" value="UniProtKB-KW"/>
</dbReference>
<comment type="function">
    <text evidence="8">Plays a role in the inhibition of type I interferon signaling pathway. Mechanistically, specifically interacts with 2',3'-cGAMP and cleaves it via its phosphodiesterase activity. In turn, prevents 2',3'-cGAMP interaction with host ER-resident STING1 leading to inhibition of downstream signaling pathway and type I interferon production.</text>
</comment>
<dbReference type="GO" id="GO:0006308">
    <property type="term" value="P:DNA catabolic process"/>
    <property type="evidence" value="ECO:0007669"/>
    <property type="project" value="InterPro"/>
</dbReference>
<organismHost>
    <name type="scientific">Phacochoerus aethiopicus</name>
    <name type="common">Warthog</name>
    <dbReference type="NCBI Taxonomy" id="85517"/>
</organismHost>
<evidence type="ECO:0000256" key="9">
    <source>
        <dbReference type="SAM" id="MobiDB-lite"/>
    </source>
</evidence>
<organismHost>
    <name type="scientific">Sus scrofa</name>
    <name type="common">Pig</name>
    <dbReference type="NCBI Taxonomy" id="9823"/>
</organismHost>
<feature type="domain" description="ERCC4" evidence="10">
    <location>
        <begin position="24"/>
        <end position="147"/>
    </location>
</feature>
<keyword evidence="6" id="KW-0922">Interferon antiviral system evasion</keyword>
<comment type="similarity">
    <text evidence="1">Belongs to the asfivirus EP364R family.</text>
</comment>
<proteinExistence type="inferred from homology"/>
<protein>
    <recommendedName>
        <fullName evidence="2">ERCC4 domain-containing protein EP364R</fullName>
    </recommendedName>
</protein>
<dbReference type="InterPro" id="IPR011335">
    <property type="entry name" value="Restrct_endonuc-II-like"/>
</dbReference>
<organismHost>
    <name type="scientific">Ornithodoros moubata</name>
    <name type="common">Soft tick</name>
    <name type="synonym">Argasid tick</name>
    <dbReference type="NCBI Taxonomy" id="6938"/>
</organismHost>
<organism evidence="11 12">
    <name type="scientific">African swine fever virus</name>
    <name type="common">ASFV</name>
    <dbReference type="NCBI Taxonomy" id="10497"/>
    <lineage>
        <taxon>Viruses</taxon>
        <taxon>Varidnaviria</taxon>
        <taxon>Bamfordvirae</taxon>
        <taxon>Nucleocytoviricota</taxon>
        <taxon>Pokkesviricetes</taxon>
        <taxon>Asfuvirales</taxon>
        <taxon>Asfarviridae</taxon>
        <taxon>Asfivirus</taxon>
        <taxon>Asfivirus haemorrhagiae</taxon>
    </lineage>
</organism>
<evidence type="ECO:0000256" key="3">
    <source>
        <dbReference type="ARBA" id="ARBA00022632"/>
    </source>
</evidence>
<evidence type="ECO:0000256" key="7">
    <source>
        <dbReference type="ARBA" id="ARBA00023280"/>
    </source>
</evidence>
<keyword evidence="5" id="KW-1114">Inhibition of host interferon signaling pathway by virus</keyword>
<evidence type="ECO:0000256" key="5">
    <source>
        <dbReference type="ARBA" id="ARBA00022830"/>
    </source>
</evidence>
<organismHost>
    <name type="scientific">Potamochoerus larvatus</name>
    <name type="common">Bushpig</name>
    <dbReference type="NCBI Taxonomy" id="273792"/>
</organismHost>
<keyword evidence="7" id="KW-0899">Viral immunoevasion</keyword>
<dbReference type="Pfam" id="PF02732">
    <property type="entry name" value="ERCC4"/>
    <property type="match status" value="1"/>
</dbReference>
<dbReference type="GO" id="GO:0048257">
    <property type="term" value="F:3'-flap endonuclease activity"/>
    <property type="evidence" value="ECO:0007669"/>
    <property type="project" value="TreeGrafter"/>
</dbReference>
<organismHost>
    <name type="scientific">Phacochoerus africanus</name>
    <name type="common">Warthog</name>
    <dbReference type="NCBI Taxonomy" id="41426"/>
</organismHost>
<evidence type="ECO:0000256" key="6">
    <source>
        <dbReference type="ARBA" id="ARBA00023258"/>
    </source>
</evidence>
<feature type="compositionally biased region" description="Low complexity" evidence="9">
    <location>
        <begin position="326"/>
        <end position="335"/>
    </location>
</feature>
<feature type="compositionally biased region" description="Polar residues" evidence="9">
    <location>
        <begin position="342"/>
        <end position="385"/>
    </location>
</feature>
<feature type="region of interest" description="Disordered" evidence="9">
    <location>
        <begin position="326"/>
        <end position="385"/>
    </location>
</feature>
<sequence length="385" mass="42918">MYFLVADHREHHVIPFLKTDLHHIYQNPTQKKQVPLEIKQLFTGDYLICKSPSTILACIERKTYKDFAASLKDGRYKNRQKMLSLREQTKCQLYFFVEGPAFPNPQKKINHVAYASIITAMTHLMVRDHIFVIQTKNEAHSSQKLVQLFYAFSKEMVCVVPASLTPTDEELCIKLWSSLSGISGVIGKILANTCSVAHLVSGQLPPQNIDQLKTPSNRPFPKKVKRMLISISKGNKELEIKLLSGVPNIGKKLAAEILKDHALLFFLNQPVEYLANIQIAQKTRTIKLGMKRAEAIHYFLNWCGSARVTVDSQNITEASRPATIQATATQAAATQPLHEASNDASNDASNEASNKASNEASNKASNKVTHTGHQTLSKEISLNTA</sequence>
<dbReference type="Gene3D" id="3.40.50.10130">
    <property type="match status" value="1"/>
</dbReference>
<dbReference type="CDD" id="cd22367">
    <property type="entry name" value="XPF_ERCC4_MUS81-like"/>
    <property type="match status" value="1"/>
</dbReference>
<dbReference type="Proteomes" id="UP000101566">
    <property type="component" value="Segment"/>
</dbReference>
<dbReference type="EMBL" id="KM111295">
    <property type="protein sequence ID" value="AJL34238.1"/>
    <property type="molecule type" value="Genomic_DNA"/>
</dbReference>
<gene>
    <name evidence="11" type="primary">BA71V-EP364R</name>
</gene>
<dbReference type="PANTHER" id="PTHR13451">
    <property type="entry name" value="CLASS II CROSSOVER JUNCTION ENDONUCLEASE MUS81"/>
    <property type="match status" value="1"/>
</dbReference>
<name>A0A0C5BCN1_ASF</name>
<evidence type="ECO:0000256" key="4">
    <source>
        <dbReference type="ARBA" id="ARBA00022801"/>
    </source>
</evidence>
<dbReference type="GO" id="GO:0003677">
    <property type="term" value="F:DNA binding"/>
    <property type="evidence" value="ECO:0007669"/>
    <property type="project" value="InterPro"/>
</dbReference>
<dbReference type="GO" id="GO:0052170">
    <property type="term" value="P:symbiont-mediated suppression of host innate immune response"/>
    <property type="evidence" value="ECO:0007669"/>
    <property type="project" value="UniProtKB-KW"/>
</dbReference>
<keyword evidence="3" id="KW-1090">Inhibition of host innate immune response by virus</keyword>
<evidence type="ECO:0000256" key="2">
    <source>
        <dbReference type="ARBA" id="ARBA00015502"/>
    </source>
</evidence>
<evidence type="ECO:0000256" key="8">
    <source>
        <dbReference type="ARBA" id="ARBA00034463"/>
    </source>
</evidence>
<organismHost>
    <name type="scientific">Ornithodoros</name>
    <name type="common">relapsing fever ticks</name>
    <dbReference type="NCBI Taxonomy" id="6937"/>
</organismHost>
<dbReference type="RefSeq" id="YP_009702958.1">
    <property type="nucleotide sequence ID" value="NC_044946.1"/>
</dbReference>
<evidence type="ECO:0000313" key="12">
    <source>
        <dbReference type="Proteomes" id="UP000101566"/>
    </source>
</evidence>
<keyword evidence="3" id="KW-0945">Host-virus interaction</keyword>
<dbReference type="InterPro" id="IPR006166">
    <property type="entry name" value="ERCC4_domain"/>
</dbReference>
<keyword evidence="4" id="KW-0378">Hydrolase</keyword>
<evidence type="ECO:0000313" key="11">
    <source>
        <dbReference type="EMBL" id="AJL34238.1"/>
    </source>
</evidence>
<dbReference type="SUPFAM" id="SSF52980">
    <property type="entry name" value="Restriction endonuclease-like"/>
    <property type="match status" value="1"/>
</dbReference>
<evidence type="ECO:0000259" key="10">
    <source>
        <dbReference type="Pfam" id="PF02732"/>
    </source>
</evidence>
<accession>A0A0C5BCN1</accession>
<dbReference type="PANTHER" id="PTHR13451:SF0">
    <property type="entry name" value="CROSSOVER JUNCTION ENDONUCLEASE MUS81"/>
    <property type="match status" value="1"/>
</dbReference>
<dbReference type="GO" id="GO:0048476">
    <property type="term" value="C:Holliday junction resolvase complex"/>
    <property type="evidence" value="ECO:0007669"/>
    <property type="project" value="TreeGrafter"/>
</dbReference>
<reference evidence="11 12" key="1">
    <citation type="journal article" date="2015" name="Virus Genes">
        <title>Comparative analysis of the complete genome sequences of Kenyan African swine fever virus isolates within p72 genotypes IX and X.</title>
        <authorList>
            <person name="Bishop R.P."/>
            <person name="Fleischauer C."/>
            <person name="de Villiers E.P."/>
            <person name="Okoth E.A."/>
            <person name="Arias M."/>
            <person name="Gallardo C."/>
            <person name="Upton C."/>
        </authorList>
    </citation>
    <scope>NUCLEOTIDE SEQUENCE [LARGE SCALE GENOMIC DNA]</scope>
    <source>
        <strain evidence="11">Ken06.Bus</strain>
    </source>
</reference>
<dbReference type="GO" id="GO:0008821">
    <property type="term" value="F:crossover junction DNA endonuclease activity"/>
    <property type="evidence" value="ECO:0007669"/>
    <property type="project" value="InterPro"/>
</dbReference>
<dbReference type="GO" id="GO:0000727">
    <property type="term" value="P:double-strand break repair via break-induced replication"/>
    <property type="evidence" value="ECO:0007669"/>
    <property type="project" value="TreeGrafter"/>
</dbReference>
<dbReference type="KEGG" id="vg:41901764"/>
<dbReference type="InterPro" id="IPR033309">
    <property type="entry name" value="Mus81"/>
</dbReference>